<name>A0A5R8P721_9NOCA</name>
<feature type="region of interest" description="Disordered" evidence="1">
    <location>
        <begin position="38"/>
        <end position="60"/>
    </location>
</feature>
<evidence type="ECO:0000256" key="1">
    <source>
        <dbReference type="SAM" id="MobiDB-lite"/>
    </source>
</evidence>
<comment type="caution">
    <text evidence="2">The sequence shown here is derived from an EMBL/GenBank/DDBJ whole genome shotgun (WGS) entry which is preliminary data.</text>
</comment>
<organism evidence="2 3">
    <name type="scientific">Nocardia cyriacigeorgica</name>
    <dbReference type="NCBI Taxonomy" id="135487"/>
    <lineage>
        <taxon>Bacteria</taxon>
        <taxon>Bacillati</taxon>
        <taxon>Actinomycetota</taxon>
        <taxon>Actinomycetes</taxon>
        <taxon>Mycobacteriales</taxon>
        <taxon>Nocardiaceae</taxon>
        <taxon>Nocardia</taxon>
    </lineage>
</organism>
<reference evidence="2 3" key="1">
    <citation type="submission" date="2019-05" db="EMBL/GenBank/DDBJ databases">
        <title>Genomes sequences of two Nocardia cyriacigeorgica environmental isolates, type strains Nocardia asteroides ATCC 19247 and Nocardia cyriacigeorgica DSM 44484.</title>
        <authorList>
            <person name="Vautrin F."/>
            <person name="Bergeron E."/>
            <person name="Dubost A."/>
            <person name="Abrouk D."/>
            <person name="Rodriguez Nava V."/>
            <person name="Pujic P."/>
        </authorList>
    </citation>
    <scope>NUCLEOTIDE SEQUENCE [LARGE SCALE GENOMIC DNA]</scope>
    <source>
        <strain evidence="2 3">EML 1456</strain>
    </source>
</reference>
<sequence length="60" mass="6540">MLDVSWRGTLAADAAGEWVLPLREAVRHDAAIALGLAGGHARRPPPAETLDLLERRTDQR</sequence>
<gene>
    <name evidence="2" type="ORF">FEK35_26265</name>
</gene>
<evidence type="ECO:0000313" key="3">
    <source>
        <dbReference type="Proteomes" id="UP000308349"/>
    </source>
</evidence>
<protein>
    <submittedName>
        <fullName evidence="2">Uncharacterized protein</fullName>
    </submittedName>
</protein>
<proteinExistence type="predicted"/>
<dbReference type="AlphaFoldDB" id="A0A5R8P721"/>
<accession>A0A5R8P721</accession>
<dbReference type="RefSeq" id="WP_014352220.1">
    <property type="nucleotide sequence ID" value="NZ_JADLQD010000001.1"/>
</dbReference>
<dbReference type="EMBL" id="VBUU01000037">
    <property type="protein sequence ID" value="TLF97865.1"/>
    <property type="molecule type" value="Genomic_DNA"/>
</dbReference>
<evidence type="ECO:0000313" key="2">
    <source>
        <dbReference type="EMBL" id="TLF97865.1"/>
    </source>
</evidence>
<dbReference type="Proteomes" id="UP000308349">
    <property type="component" value="Unassembled WGS sequence"/>
</dbReference>